<dbReference type="Gene3D" id="6.10.340.10">
    <property type="match status" value="1"/>
</dbReference>
<dbReference type="Proteomes" id="UP001149719">
    <property type="component" value="Unassembled WGS sequence"/>
</dbReference>
<gene>
    <name evidence="4" type="ORF">O1D97_13370</name>
</gene>
<feature type="domain" description="HAMP" evidence="2">
    <location>
        <begin position="323"/>
        <end position="375"/>
    </location>
</feature>
<feature type="domain" description="EAL" evidence="1">
    <location>
        <begin position="560"/>
        <end position="816"/>
    </location>
</feature>
<dbReference type="CDD" id="cd01949">
    <property type="entry name" value="GGDEF"/>
    <property type="match status" value="1"/>
</dbReference>
<comment type="caution">
    <text evidence="4">The sequence shown here is derived from an EMBL/GenBank/DDBJ whole genome shotgun (WGS) entry which is preliminary data.</text>
</comment>
<protein>
    <submittedName>
        <fullName evidence="4">EAL domain-containing protein</fullName>
    </submittedName>
</protein>
<dbReference type="InterPro" id="IPR003660">
    <property type="entry name" value="HAMP_dom"/>
</dbReference>
<proteinExistence type="predicted"/>
<dbReference type="InterPro" id="IPR035919">
    <property type="entry name" value="EAL_sf"/>
</dbReference>
<dbReference type="SMART" id="SM00267">
    <property type="entry name" value="GGDEF"/>
    <property type="match status" value="1"/>
</dbReference>
<reference evidence="4" key="1">
    <citation type="submission" date="2022-12" db="EMBL/GenBank/DDBJ databases">
        <title>Marinomonas 15G1-11 sp. nov, isolated from marine algae.</title>
        <authorList>
            <person name="Butt M."/>
            <person name="Choi D.G."/>
            <person name="Kim J.M."/>
            <person name="Lee J.K."/>
            <person name="Baek J.H."/>
            <person name="Jeon C.O."/>
        </authorList>
    </citation>
    <scope>NUCLEOTIDE SEQUENCE</scope>
    <source>
        <strain evidence="4">15G1-11</strain>
    </source>
</reference>
<organism evidence="4 5">
    <name type="scientific">Marinomonas phaeophyticola</name>
    <dbReference type="NCBI Taxonomy" id="3004091"/>
    <lineage>
        <taxon>Bacteria</taxon>
        <taxon>Pseudomonadati</taxon>
        <taxon>Pseudomonadota</taxon>
        <taxon>Gammaproteobacteria</taxon>
        <taxon>Oceanospirillales</taxon>
        <taxon>Oceanospirillaceae</taxon>
        <taxon>Marinomonas</taxon>
    </lineage>
</organism>
<dbReference type="InterPro" id="IPR050706">
    <property type="entry name" value="Cyclic-di-GMP_PDE-like"/>
</dbReference>
<dbReference type="Pfam" id="PF00563">
    <property type="entry name" value="EAL"/>
    <property type="match status" value="1"/>
</dbReference>
<dbReference type="InterPro" id="IPR043128">
    <property type="entry name" value="Rev_trsase/Diguanyl_cyclase"/>
</dbReference>
<evidence type="ECO:0000259" key="3">
    <source>
        <dbReference type="PROSITE" id="PS50887"/>
    </source>
</evidence>
<keyword evidence="5" id="KW-1185">Reference proteome</keyword>
<dbReference type="NCBIfam" id="TIGR00254">
    <property type="entry name" value="GGDEF"/>
    <property type="match status" value="1"/>
</dbReference>
<dbReference type="RefSeq" id="WP_269126287.1">
    <property type="nucleotide sequence ID" value="NZ_JAPUBN010000018.1"/>
</dbReference>
<accession>A0ABT4JW12</accession>
<dbReference type="SMART" id="SM00052">
    <property type="entry name" value="EAL"/>
    <property type="match status" value="1"/>
</dbReference>
<evidence type="ECO:0000259" key="2">
    <source>
        <dbReference type="PROSITE" id="PS50885"/>
    </source>
</evidence>
<dbReference type="InterPro" id="IPR029787">
    <property type="entry name" value="Nucleotide_cyclase"/>
</dbReference>
<evidence type="ECO:0000259" key="1">
    <source>
        <dbReference type="PROSITE" id="PS50883"/>
    </source>
</evidence>
<dbReference type="PANTHER" id="PTHR33121:SF70">
    <property type="entry name" value="SIGNALING PROTEIN YKOW"/>
    <property type="match status" value="1"/>
</dbReference>
<dbReference type="PROSITE" id="PS50885">
    <property type="entry name" value="HAMP"/>
    <property type="match status" value="1"/>
</dbReference>
<dbReference type="SUPFAM" id="SSF55073">
    <property type="entry name" value="Nucleotide cyclase"/>
    <property type="match status" value="1"/>
</dbReference>
<evidence type="ECO:0000313" key="5">
    <source>
        <dbReference type="Proteomes" id="UP001149719"/>
    </source>
</evidence>
<dbReference type="InterPro" id="IPR000160">
    <property type="entry name" value="GGDEF_dom"/>
</dbReference>
<dbReference type="PROSITE" id="PS50887">
    <property type="entry name" value="GGDEF"/>
    <property type="match status" value="1"/>
</dbReference>
<dbReference type="Gene3D" id="3.20.20.450">
    <property type="entry name" value="EAL domain"/>
    <property type="match status" value="1"/>
</dbReference>
<dbReference type="EMBL" id="JAPUBN010000018">
    <property type="protein sequence ID" value="MCZ2722571.1"/>
    <property type="molecule type" value="Genomic_DNA"/>
</dbReference>
<dbReference type="Pfam" id="PF00990">
    <property type="entry name" value="GGDEF"/>
    <property type="match status" value="1"/>
</dbReference>
<dbReference type="PROSITE" id="PS50883">
    <property type="entry name" value="EAL"/>
    <property type="match status" value="1"/>
</dbReference>
<dbReference type="SUPFAM" id="SSF141868">
    <property type="entry name" value="EAL domain-like"/>
    <property type="match status" value="1"/>
</dbReference>
<dbReference type="Gene3D" id="3.30.70.270">
    <property type="match status" value="1"/>
</dbReference>
<sequence>MMKSPSVALRLVLTVCFIVTIIGVGFGVVVRSLSNVEAILQSESTEHISVLTVNSTVSRQVFELSSRVQLLEQAFLYSETALSEEGFYIDQQLQQLRDLSNNDALTEKMDAFIGAFHRFLGGSLSLNRILKSINEADSSLNQELDLLDFHLASAKLDRLLMNKAQKKNGLGTLTMMRESYLEIGKLVGTIRSRITPETEKVVLLEIQKELGVFLLHLNNIPVFTPQIQTQKNLLEHHIKRYNASLRQMKANLDQRWSIITALTDSQNNLLEFVENTEQNVQQSALLLKMRLKQDISNTRVLIALVGITVLITGLLLTLKMVSTHIHQPLRKLSIGLHNMESNEFYERLYLGKAGEWKKIETAFNRMASRLQTTYTELNDERQKFNFLAHHDPLTGLINRLLGTTILRETITEHDRSKRVFTVLYLDVDQFKIINDSLGHSTGDELLKNVAHSLTNIVSHYGIVSRMGGDEFMIILNNIHSTEKSYELAEKINAELRRPYKIQEHTTLVSASIGLCHFPQHGQDAETLIRNADTAMYQAKRNGRDCTVDYNSSMTLAADEVILLNNDLHHAIKENELVVFYQPIVDIQTGIIVGAEALVRWSHPTKGLIFPDSFLPLAEKNGLASAVDKWVFEHVVGDILRWKEELKPIGDLLFSVNFSGKKFQEPNLQNELRLALGGHTELAKQIIIEITEREMVLGYEGNIETIEALRACGYRIAIDDFGVGHSSFASLQKIPADIIKLDHSFIDNIENSSRDLNIVRSIKSLVDQLNLEFIIEGIETEQQAIKLKHIGGTLAQGYLYAKPVPAIELYNLVANQKLKYKTS</sequence>
<dbReference type="PANTHER" id="PTHR33121">
    <property type="entry name" value="CYCLIC DI-GMP PHOSPHODIESTERASE PDEF"/>
    <property type="match status" value="1"/>
</dbReference>
<dbReference type="CDD" id="cd01948">
    <property type="entry name" value="EAL"/>
    <property type="match status" value="1"/>
</dbReference>
<dbReference type="InterPro" id="IPR001633">
    <property type="entry name" value="EAL_dom"/>
</dbReference>
<feature type="domain" description="GGDEF" evidence="3">
    <location>
        <begin position="418"/>
        <end position="551"/>
    </location>
</feature>
<evidence type="ECO:0000313" key="4">
    <source>
        <dbReference type="EMBL" id="MCZ2722571.1"/>
    </source>
</evidence>
<name>A0ABT4JW12_9GAMM</name>